<feature type="signal peptide" evidence="6">
    <location>
        <begin position="1"/>
        <end position="17"/>
    </location>
</feature>
<dbReference type="GO" id="GO:0004252">
    <property type="term" value="F:serine-type endopeptidase activity"/>
    <property type="evidence" value="ECO:0007669"/>
    <property type="project" value="InterPro"/>
</dbReference>
<dbReference type="InterPro" id="IPR033116">
    <property type="entry name" value="TRYPSIN_SER"/>
</dbReference>
<protein>
    <submittedName>
        <fullName evidence="8">Transmembrane serine protease 12</fullName>
    </submittedName>
</protein>
<dbReference type="Gene3D" id="2.40.10.10">
    <property type="entry name" value="Trypsin-like serine proteases"/>
    <property type="match status" value="2"/>
</dbReference>
<dbReference type="Bgee" id="ENSMODG00000004933">
    <property type="expression patterns" value="Expressed in spermatocyte and 2 other cell types or tissues"/>
</dbReference>
<dbReference type="CDD" id="cd00190">
    <property type="entry name" value="Tryp_SPc"/>
    <property type="match status" value="1"/>
</dbReference>
<dbReference type="PROSITE" id="PS00134">
    <property type="entry name" value="TRYPSIN_HIS"/>
    <property type="match status" value="1"/>
</dbReference>
<keyword evidence="2 5" id="KW-0378">Hydrolase</keyword>
<reference evidence="8" key="3">
    <citation type="submission" date="2025-09" db="UniProtKB">
        <authorList>
            <consortium name="Ensembl"/>
        </authorList>
    </citation>
    <scope>IDENTIFICATION</scope>
</reference>
<dbReference type="GeneTree" id="ENSGT00940000161878"/>
<dbReference type="GO" id="GO:0016485">
    <property type="term" value="P:protein processing"/>
    <property type="evidence" value="ECO:0000318"/>
    <property type="project" value="GO_Central"/>
</dbReference>
<accession>F7AUF7</accession>
<dbReference type="InterPro" id="IPR009003">
    <property type="entry name" value="Peptidase_S1_PA"/>
</dbReference>
<dbReference type="SMART" id="SM00020">
    <property type="entry name" value="Tryp_SPc"/>
    <property type="match status" value="1"/>
</dbReference>
<feature type="chain" id="PRO_5003348801" evidence="6">
    <location>
        <begin position="18"/>
        <end position="317"/>
    </location>
</feature>
<keyword evidence="1 5" id="KW-0645">Protease</keyword>
<dbReference type="STRING" id="13616.ENSMODP00000006070"/>
<dbReference type="Proteomes" id="UP000002280">
    <property type="component" value="Chromosome 8"/>
</dbReference>
<evidence type="ECO:0000256" key="4">
    <source>
        <dbReference type="ARBA" id="ARBA00023157"/>
    </source>
</evidence>
<dbReference type="PROSITE" id="PS50240">
    <property type="entry name" value="TRYPSIN_DOM"/>
    <property type="match status" value="1"/>
</dbReference>
<dbReference type="HOGENOM" id="CLU_006842_0_4_1"/>
<feature type="domain" description="Peptidase S1" evidence="7">
    <location>
        <begin position="45"/>
        <end position="287"/>
    </location>
</feature>
<reference evidence="8 9" key="1">
    <citation type="journal article" date="2007" name="Nature">
        <title>Genome of the marsupial Monodelphis domestica reveals innovation in non-coding sequences.</title>
        <authorList>
            <person name="Mikkelsen T.S."/>
            <person name="Wakefield M.J."/>
            <person name="Aken B."/>
            <person name="Amemiya C.T."/>
            <person name="Chang J.L."/>
            <person name="Duke S."/>
            <person name="Garber M."/>
            <person name="Gentles A.J."/>
            <person name="Goodstadt L."/>
            <person name="Heger A."/>
            <person name="Jurka J."/>
            <person name="Kamal M."/>
            <person name="Mauceli E."/>
            <person name="Searle S.M."/>
            <person name="Sharpe T."/>
            <person name="Baker M.L."/>
            <person name="Batzer M.A."/>
            <person name="Benos P.V."/>
            <person name="Belov K."/>
            <person name="Clamp M."/>
            <person name="Cook A."/>
            <person name="Cuff J."/>
            <person name="Das R."/>
            <person name="Davidow L."/>
            <person name="Deakin J.E."/>
            <person name="Fazzari M.J."/>
            <person name="Glass J.L."/>
            <person name="Grabherr M."/>
            <person name="Greally J.M."/>
            <person name="Gu W."/>
            <person name="Hore T.A."/>
            <person name="Huttley G.A."/>
            <person name="Kleber M."/>
            <person name="Jirtle R.L."/>
            <person name="Koina E."/>
            <person name="Lee J.T."/>
            <person name="Mahony S."/>
            <person name="Marra M.A."/>
            <person name="Miller R.D."/>
            <person name="Nicholls R.D."/>
            <person name="Oda M."/>
            <person name="Papenfuss A.T."/>
            <person name="Parra Z.E."/>
            <person name="Pollock D.D."/>
            <person name="Ray D.A."/>
            <person name="Schein J.E."/>
            <person name="Speed T.P."/>
            <person name="Thompson K."/>
            <person name="VandeBerg J.L."/>
            <person name="Wade C.M."/>
            <person name="Walker J.A."/>
            <person name="Waters P.D."/>
            <person name="Webber C."/>
            <person name="Weidman J.R."/>
            <person name="Xie X."/>
            <person name="Zody M.C."/>
            <person name="Baldwin J."/>
            <person name="Abdouelleil A."/>
            <person name="Abdulkadir J."/>
            <person name="Abebe A."/>
            <person name="Abera B."/>
            <person name="Abreu J."/>
            <person name="Acer S.C."/>
            <person name="Aftuck L."/>
            <person name="Alexander A."/>
            <person name="An P."/>
            <person name="Anderson E."/>
            <person name="Anderson S."/>
            <person name="Arachi H."/>
            <person name="Azer M."/>
            <person name="Bachantsang P."/>
            <person name="Barry A."/>
            <person name="Bayul T."/>
            <person name="Berlin A."/>
            <person name="Bessette D."/>
            <person name="Bloom T."/>
            <person name="Bloom T."/>
            <person name="Boguslavskiy L."/>
            <person name="Bonnet C."/>
            <person name="Boukhgalter B."/>
            <person name="Bourzgui I."/>
            <person name="Brown A."/>
            <person name="Cahill P."/>
            <person name="Channer S."/>
            <person name="Cheshatsang Y."/>
            <person name="Chuda L."/>
            <person name="Citroen M."/>
            <person name="Collymore A."/>
            <person name="Cooke P."/>
            <person name="Costello M."/>
            <person name="D'Aco K."/>
            <person name="Daza R."/>
            <person name="De Haan G."/>
            <person name="DeGray S."/>
            <person name="DeMaso C."/>
            <person name="Dhargay N."/>
            <person name="Dooley K."/>
            <person name="Dooley E."/>
            <person name="Doricent M."/>
            <person name="Dorje P."/>
            <person name="Dorjee K."/>
            <person name="Dupes A."/>
            <person name="Elong R."/>
            <person name="Falk J."/>
            <person name="Farina A."/>
            <person name="Faro S."/>
            <person name="Ferguson D."/>
            <person name="Fisher S."/>
            <person name="Foley C.D."/>
            <person name="Franke A."/>
            <person name="Friedrich D."/>
            <person name="Gadbois L."/>
            <person name="Gearin G."/>
            <person name="Gearin C.R."/>
            <person name="Giannoukos G."/>
            <person name="Goode T."/>
            <person name="Graham J."/>
            <person name="Grandbois E."/>
            <person name="Grewal S."/>
            <person name="Gyaltsen K."/>
            <person name="Hafez N."/>
            <person name="Hagos B."/>
            <person name="Hall J."/>
            <person name="Henson C."/>
            <person name="Hollinger A."/>
            <person name="Honan T."/>
            <person name="Huard M.D."/>
            <person name="Hughes L."/>
            <person name="Hurhula B."/>
            <person name="Husby M.E."/>
            <person name="Kamat A."/>
            <person name="Kanga B."/>
            <person name="Kashin S."/>
            <person name="Khazanovich D."/>
            <person name="Kisner P."/>
            <person name="Lance K."/>
            <person name="Lara M."/>
            <person name="Lee W."/>
            <person name="Lennon N."/>
            <person name="Letendre F."/>
            <person name="LeVine R."/>
            <person name="Lipovsky A."/>
            <person name="Liu X."/>
            <person name="Liu J."/>
            <person name="Liu S."/>
            <person name="Lokyitsang T."/>
            <person name="Lokyitsang Y."/>
            <person name="Lubonja R."/>
            <person name="Lui A."/>
            <person name="MacDonald P."/>
            <person name="Magnisalis V."/>
            <person name="Maru K."/>
            <person name="Matthews C."/>
            <person name="McCusker W."/>
            <person name="McDonough S."/>
            <person name="Mehta T."/>
            <person name="Meldrim J."/>
            <person name="Meneus L."/>
            <person name="Mihai O."/>
            <person name="Mihalev A."/>
            <person name="Mihova T."/>
            <person name="Mittelman R."/>
            <person name="Mlenga V."/>
            <person name="Montmayeur A."/>
            <person name="Mulrain L."/>
            <person name="Navidi A."/>
            <person name="Naylor J."/>
            <person name="Negash T."/>
            <person name="Nguyen T."/>
            <person name="Nguyen N."/>
            <person name="Nicol R."/>
            <person name="Norbu C."/>
            <person name="Norbu N."/>
            <person name="Novod N."/>
            <person name="O'Neill B."/>
            <person name="Osman S."/>
            <person name="Markiewicz E."/>
            <person name="Oyono O.L."/>
            <person name="Patti C."/>
            <person name="Phunkhang P."/>
            <person name="Pierre F."/>
            <person name="Priest M."/>
            <person name="Raghuraman S."/>
            <person name="Rege F."/>
            <person name="Reyes R."/>
            <person name="Rise C."/>
            <person name="Rogov P."/>
            <person name="Ross K."/>
            <person name="Ryan E."/>
            <person name="Settipalli S."/>
            <person name="Shea T."/>
            <person name="Sherpa N."/>
            <person name="Shi L."/>
            <person name="Shih D."/>
            <person name="Sparrow T."/>
            <person name="Spaulding J."/>
            <person name="Stalker J."/>
            <person name="Stange-Thomann N."/>
            <person name="Stavropoulos S."/>
            <person name="Stone C."/>
            <person name="Strader C."/>
            <person name="Tesfaye S."/>
            <person name="Thomson T."/>
            <person name="Thoulutsang Y."/>
            <person name="Thoulutsang D."/>
            <person name="Topham K."/>
            <person name="Topping I."/>
            <person name="Tsamla T."/>
            <person name="Vassiliev H."/>
            <person name="Vo A."/>
            <person name="Wangchuk T."/>
            <person name="Wangdi T."/>
            <person name="Weiand M."/>
            <person name="Wilkinson J."/>
            <person name="Wilson A."/>
            <person name="Yadav S."/>
            <person name="Young G."/>
            <person name="Yu Q."/>
            <person name="Zembek L."/>
            <person name="Zhong D."/>
            <person name="Zimmer A."/>
            <person name="Zwirko Z."/>
            <person name="Jaffe D.B."/>
            <person name="Alvarez P."/>
            <person name="Brockman W."/>
            <person name="Butler J."/>
            <person name="Chin C."/>
            <person name="Gnerre S."/>
            <person name="MacCallum I."/>
            <person name="Graves J.A."/>
            <person name="Ponting C.P."/>
            <person name="Breen M."/>
            <person name="Samollow P.B."/>
            <person name="Lander E.S."/>
            <person name="Lindblad-Toh K."/>
        </authorList>
    </citation>
    <scope>NUCLEOTIDE SEQUENCE [LARGE SCALE GENOMIC DNA]</scope>
</reference>
<sequence length="317" mass="36097">MGLRCLGIALWLAGATCISHHHQVSLFTKKCGRVPLKNEIEGSRIIGGHRAPKGSWPWIVSLQVMTFHNQSKHFCGGSLIEKRWVITAAHCLEKYRDPQMWRAVVGVNNLYQHPQTSKKIKIDTIIIHPHFISEKYVNDIALFHLKRKVNFNNYIQPICLPFFDFLVNLTRRTRCFISGWGRTKEKGWYSSYLQEAEVHYIPRNICNSKESYDETVPYTSFCAGEEAGTVDTCMGDSGGPFMCYIPESKRYFLMGITSFGFGCGKKNFPGIYTEVQFYKMGVNNILLLAAAKATHKVTTLQGNTSIIMVFIILLMFT</sequence>
<dbReference type="InterPro" id="IPR001254">
    <property type="entry name" value="Trypsin_dom"/>
</dbReference>
<proteinExistence type="predicted"/>
<dbReference type="FunCoup" id="F7AUF7">
    <property type="interactions" value="29"/>
</dbReference>
<evidence type="ECO:0000256" key="5">
    <source>
        <dbReference type="RuleBase" id="RU363034"/>
    </source>
</evidence>
<dbReference type="SUPFAM" id="SSF50494">
    <property type="entry name" value="Trypsin-like serine proteases"/>
    <property type="match status" value="1"/>
</dbReference>
<dbReference type="OMA" id="QPMCLPP"/>
<dbReference type="Pfam" id="PF00089">
    <property type="entry name" value="Trypsin"/>
    <property type="match status" value="1"/>
</dbReference>
<dbReference type="eggNOG" id="KOG3627">
    <property type="taxonomic scope" value="Eukaryota"/>
</dbReference>
<evidence type="ECO:0000259" key="7">
    <source>
        <dbReference type="PROSITE" id="PS50240"/>
    </source>
</evidence>
<evidence type="ECO:0000313" key="9">
    <source>
        <dbReference type="Proteomes" id="UP000002280"/>
    </source>
</evidence>
<dbReference type="InterPro" id="IPR043504">
    <property type="entry name" value="Peptidase_S1_PA_chymotrypsin"/>
</dbReference>
<organism evidence="8 9">
    <name type="scientific">Monodelphis domestica</name>
    <name type="common">Gray short-tailed opossum</name>
    <dbReference type="NCBI Taxonomy" id="13616"/>
    <lineage>
        <taxon>Eukaryota</taxon>
        <taxon>Metazoa</taxon>
        <taxon>Chordata</taxon>
        <taxon>Craniata</taxon>
        <taxon>Vertebrata</taxon>
        <taxon>Euteleostomi</taxon>
        <taxon>Mammalia</taxon>
        <taxon>Metatheria</taxon>
        <taxon>Didelphimorphia</taxon>
        <taxon>Didelphidae</taxon>
        <taxon>Monodelphis</taxon>
    </lineage>
</organism>
<dbReference type="PROSITE" id="PS00135">
    <property type="entry name" value="TRYPSIN_SER"/>
    <property type="match status" value="1"/>
</dbReference>
<dbReference type="InterPro" id="IPR001314">
    <property type="entry name" value="Peptidase_S1A"/>
</dbReference>
<dbReference type="AlphaFoldDB" id="F7AUF7"/>
<keyword evidence="3 5" id="KW-0720">Serine protease</keyword>
<dbReference type="PRINTS" id="PR00722">
    <property type="entry name" value="CHYMOTRYPSIN"/>
</dbReference>
<dbReference type="InParanoid" id="F7AUF7"/>
<keyword evidence="6" id="KW-0732">Signal</keyword>
<dbReference type="InterPro" id="IPR018114">
    <property type="entry name" value="TRYPSIN_HIS"/>
</dbReference>
<name>F7AUF7_MONDO</name>
<keyword evidence="9" id="KW-1185">Reference proteome</keyword>
<dbReference type="Ensembl" id="ENSMODT00000006199.4">
    <property type="protein sequence ID" value="ENSMODP00000006070.3"/>
    <property type="gene ID" value="ENSMODG00000004933.4"/>
</dbReference>
<evidence type="ECO:0000256" key="2">
    <source>
        <dbReference type="ARBA" id="ARBA00022801"/>
    </source>
</evidence>
<dbReference type="PANTHER" id="PTHR24252">
    <property type="entry name" value="ACROSIN-RELATED"/>
    <property type="match status" value="1"/>
</dbReference>
<dbReference type="GO" id="GO:0008236">
    <property type="term" value="F:serine-type peptidase activity"/>
    <property type="evidence" value="ECO:0000318"/>
    <property type="project" value="GO_Central"/>
</dbReference>
<dbReference type="FunFam" id="2.40.10.10:FF:000003">
    <property type="entry name" value="Transmembrane serine protease 3"/>
    <property type="match status" value="1"/>
</dbReference>
<evidence type="ECO:0000313" key="8">
    <source>
        <dbReference type="Ensembl" id="ENSMODP00000006070.3"/>
    </source>
</evidence>
<keyword evidence="4" id="KW-1015">Disulfide bond</keyword>
<dbReference type="PANTHER" id="PTHR24252:SF21">
    <property type="entry name" value="TRANSMEMBRANE SERINE PROTEASE 12"/>
    <property type="match status" value="1"/>
</dbReference>
<reference evidence="8" key="2">
    <citation type="submission" date="2025-08" db="UniProtKB">
        <authorList>
            <consortium name="Ensembl"/>
        </authorList>
    </citation>
    <scope>IDENTIFICATION</scope>
</reference>
<dbReference type="GO" id="GO:0001669">
    <property type="term" value="C:acrosomal vesicle"/>
    <property type="evidence" value="ECO:0000318"/>
    <property type="project" value="GO_Central"/>
</dbReference>
<evidence type="ECO:0000256" key="3">
    <source>
        <dbReference type="ARBA" id="ARBA00022825"/>
    </source>
</evidence>
<evidence type="ECO:0000256" key="1">
    <source>
        <dbReference type="ARBA" id="ARBA00022670"/>
    </source>
</evidence>
<evidence type="ECO:0000256" key="6">
    <source>
        <dbReference type="SAM" id="SignalP"/>
    </source>
</evidence>